<evidence type="ECO:0000313" key="3">
    <source>
        <dbReference type="Proteomes" id="UP000447833"/>
    </source>
</evidence>
<name>A0A845EVM8_9BACL</name>
<dbReference type="SUPFAM" id="SSF110710">
    <property type="entry name" value="TTHA0583/YokD-like"/>
    <property type="match status" value="1"/>
</dbReference>
<comment type="caution">
    <text evidence="2">The sequence shown here is derived from an EMBL/GenBank/DDBJ whole genome shotgun (WGS) entry which is preliminary data.</text>
</comment>
<evidence type="ECO:0000313" key="2">
    <source>
        <dbReference type="EMBL" id="MYL62368.1"/>
    </source>
</evidence>
<gene>
    <name evidence="2" type="ORF">GLW07_03250</name>
</gene>
<dbReference type="NCBIfam" id="TIGR01440">
    <property type="entry name" value="TIGR01440 family protein"/>
    <property type="match status" value="1"/>
</dbReference>
<comment type="similarity">
    <text evidence="1">Belongs to the UPF0340 family.</text>
</comment>
<dbReference type="InterPro" id="IPR006340">
    <property type="entry name" value="DUF436"/>
</dbReference>
<accession>A0A845EVM8</accession>
<proteinExistence type="inferred from homology"/>
<dbReference type="Gene3D" id="3.40.50.10360">
    <property type="entry name" value="Hypothetical protein TT1679"/>
    <property type="match status" value="1"/>
</dbReference>
<dbReference type="InterPro" id="IPR028345">
    <property type="entry name" value="Antibiotic_NAT-like"/>
</dbReference>
<protein>
    <recommendedName>
        <fullName evidence="1">UPF0340 protein GLW07_03250</fullName>
    </recommendedName>
</protein>
<dbReference type="Pfam" id="PF04260">
    <property type="entry name" value="DUF436"/>
    <property type="match status" value="1"/>
</dbReference>
<dbReference type="AlphaFoldDB" id="A0A845EVM8"/>
<evidence type="ECO:0000256" key="1">
    <source>
        <dbReference type="HAMAP-Rule" id="MF_00800"/>
    </source>
</evidence>
<reference evidence="2 3" key="1">
    <citation type="submission" date="2019-11" db="EMBL/GenBank/DDBJ databases">
        <title>Genome sequences of 17 halophilic strains isolated from different environments.</title>
        <authorList>
            <person name="Furrow R.E."/>
        </authorList>
    </citation>
    <scope>NUCLEOTIDE SEQUENCE [LARGE SCALE GENOMIC DNA]</scope>
    <source>
        <strain evidence="2 3">22506_14_FS</strain>
    </source>
</reference>
<dbReference type="HAMAP" id="MF_00800">
    <property type="entry name" value="UPF0340"/>
    <property type="match status" value="1"/>
</dbReference>
<dbReference type="PIRSF" id="PIRSF007510">
    <property type="entry name" value="UCP007510"/>
    <property type="match status" value="1"/>
</dbReference>
<dbReference type="EMBL" id="WMEY01000001">
    <property type="protein sequence ID" value="MYL62368.1"/>
    <property type="molecule type" value="Genomic_DNA"/>
</dbReference>
<sequence>MQNESVRLRNTKQRDKEAFSVNEQTARQITRHTLEALWDLQKDARLSERHLLVVGMSSSEVVGQRIGTAGTISAAEAIYESVQVFQKETGVQLAFQCCEHLNRALVVERETAYAKGYDIVAAIPTTRAGGSMATHAYANMTDPVLVEFISADAGIDIGDTFIGMHIRHVAVPVRGRHTSIGEAHVTMVRSRPKLIGGERASYPGKNEHCF</sequence>
<organism evidence="2 3">
    <name type="scientific">Guptibacillus hwajinpoensis</name>
    <dbReference type="NCBI Taxonomy" id="208199"/>
    <lineage>
        <taxon>Bacteria</taxon>
        <taxon>Bacillati</taxon>
        <taxon>Bacillota</taxon>
        <taxon>Bacilli</taxon>
        <taxon>Bacillales</taxon>
        <taxon>Guptibacillaceae</taxon>
        <taxon>Guptibacillus</taxon>
    </lineage>
</organism>
<dbReference type="Proteomes" id="UP000447833">
    <property type="component" value="Unassembled WGS sequence"/>
</dbReference>